<dbReference type="Pfam" id="PF09981">
    <property type="entry name" value="DUF2218"/>
    <property type="match status" value="1"/>
</dbReference>
<reference evidence="2" key="1">
    <citation type="submission" date="2019-04" db="EMBL/GenBank/DDBJ databases">
        <title>Complete genome sequence of Pseudomonas veronii strain PVy, a versatile degrader capable of using multiple contaminants as sole carbon sources.</title>
        <authorList>
            <person name="Lopez-Echartea E."/>
            <person name="Ridl J."/>
            <person name="Pajer P."/>
            <person name="Strejcek M."/>
            <person name="Suman J."/>
            <person name="Uhlik O."/>
        </authorList>
    </citation>
    <scope>NUCLEOTIDE SEQUENCE [LARGE SCALE GENOMIC DNA]</scope>
    <source>
        <strain evidence="2">Pvy</strain>
    </source>
</reference>
<organism evidence="1 2">
    <name type="scientific">Pseudomonas veronii</name>
    <dbReference type="NCBI Taxonomy" id="76761"/>
    <lineage>
        <taxon>Bacteria</taxon>
        <taxon>Pseudomonadati</taxon>
        <taxon>Pseudomonadota</taxon>
        <taxon>Gammaproteobacteria</taxon>
        <taxon>Pseudomonadales</taxon>
        <taxon>Pseudomonadaceae</taxon>
        <taxon>Pseudomonas</taxon>
    </lineage>
</organism>
<dbReference type="Proteomes" id="UP000298274">
    <property type="component" value="Chromosome"/>
</dbReference>
<dbReference type="InterPro" id="IPR014543">
    <property type="entry name" value="UCP028291"/>
</dbReference>
<evidence type="ECO:0000313" key="1">
    <source>
        <dbReference type="EMBL" id="QCG68343.1"/>
    </source>
</evidence>
<dbReference type="PIRSF" id="PIRSF028291">
    <property type="entry name" value="UCP028291"/>
    <property type="match status" value="1"/>
</dbReference>
<dbReference type="AlphaFoldDB" id="A0A4P7YC51"/>
<evidence type="ECO:0000313" key="2">
    <source>
        <dbReference type="Proteomes" id="UP000298274"/>
    </source>
</evidence>
<name>A0A4P7YC51_PSEVE</name>
<dbReference type="Gene3D" id="3.30.310.50">
    <property type="entry name" value="Alpha-D-phosphohexomutase, C-terminal domain"/>
    <property type="match status" value="1"/>
</dbReference>
<protein>
    <submittedName>
        <fullName evidence="1">DUF2218 domain-containing protein</fullName>
    </submittedName>
</protein>
<proteinExistence type="predicted"/>
<dbReference type="RefSeq" id="WP_046482960.1">
    <property type="nucleotide sequence ID" value="NZ_CP039631.3"/>
</dbReference>
<sequence>MFVSTAQIATDNPQRLITRLCKHWGHKFPVSFEALQGEIQLGLGRCLLQAQDNALDVRLNAADDEQLQRLETVVSDHLQRMTTKPLPTFDWQRQA</sequence>
<gene>
    <name evidence="1" type="ORF">E4167_31360</name>
</gene>
<accession>A0A4P7YC51</accession>
<dbReference type="EMBL" id="CP039631">
    <property type="protein sequence ID" value="QCG68343.1"/>
    <property type="molecule type" value="Genomic_DNA"/>
</dbReference>